<name>A0A561SIY4_9PSEU</name>
<keyword evidence="2" id="KW-0812">Transmembrane</keyword>
<proteinExistence type="predicted"/>
<dbReference type="EMBL" id="VIWU01000001">
    <property type="protein sequence ID" value="TWF74784.1"/>
    <property type="molecule type" value="Genomic_DNA"/>
</dbReference>
<sequence length="160" mass="16817">MRDIGGGCGYRRAVATPPKNPRPDDGRPPSWAGAPGFTPGVDGLPPHAPMPGAPPYPAAPEHAPPPVGRRARRTRFVTALGATAFWAVVNVVLVVAVVGVPPGPAAFGQFVGVLILPTLLAALAVWAIARRRAWPFWLLVLLAAPFFWVLRAVFNALPAS</sequence>
<accession>A0A561SIY4</accession>
<feature type="region of interest" description="Disordered" evidence="1">
    <location>
        <begin position="1"/>
        <end position="68"/>
    </location>
</feature>
<feature type="transmembrane region" description="Helical" evidence="2">
    <location>
        <begin position="106"/>
        <end position="129"/>
    </location>
</feature>
<keyword evidence="2" id="KW-1133">Transmembrane helix</keyword>
<dbReference type="Proteomes" id="UP000321261">
    <property type="component" value="Unassembled WGS sequence"/>
</dbReference>
<feature type="transmembrane region" description="Helical" evidence="2">
    <location>
        <begin position="76"/>
        <end position="100"/>
    </location>
</feature>
<keyword evidence="2" id="KW-0472">Membrane</keyword>
<evidence type="ECO:0000313" key="4">
    <source>
        <dbReference type="Proteomes" id="UP000321261"/>
    </source>
</evidence>
<comment type="caution">
    <text evidence="3">The sequence shown here is derived from an EMBL/GenBank/DDBJ whole genome shotgun (WGS) entry which is preliminary data.</text>
</comment>
<organism evidence="3 4">
    <name type="scientific">Pseudonocardia hierapolitana</name>
    <dbReference type="NCBI Taxonomy" id="1128676"/>
    <lineage>
        <taxon>Bacteria</taxon>
        <taxon>Bacillati</taxon>
        <taxon>Actinomycetota</taxon>
        <taxon>Actinomycetes</taxon>
        <taxon>Pseudonocardiales</taxon>
        <taxon>Pseudonocardiaceae</taxon>
        <taxon>Pseudonocardia</taxon>
    </lineage>
</organism>
<reference evidence="3 4" key="1">
    <citation type="submission" date="2019-06" db="EMBL/GenBank/DDBJ databases">
        <title>Sequencing the genomes of 1000 actinobacteria strains.</title>
        <authorList>
            <person name="Klenk H.-P."/>
        </authorList>
    </citation>
    <scope>NUCLEOTIDE SEQUENCE [LARGE SCALE GENOMIC DNA]</scope>
    <source>
        <strain evidence="3 4">DSM 45671</strain>
    </source>
</reference>
<gene>
    <name evidence="3" type="ORF">FHX44_11666</name>
</gene>
<dbReference type="AlphaFoldDB" id="A0A561SIY4"/>
<feature type="transmembrane region" description="Helical" evidence="2">
    <location>
        <begin position="136"/>
        <end position="154"/>
    </location>
</feature>
<feature type="compositionally biased region" description="Pro residues" evidence="1">
    <location>
        <begin position="46"/>
        <end position="67"/>
    </location>
</feature>
<keyword evidence="4" id="KW-1185">Reference proteome</keyword>
<protein>
    <submittedName>
        <fullName evidence="3">Uncharacterized protein</fullName>
    </submittedName>
</protein>
<evidence type="ECO:0000313" key="3">
    <source>
        <dbReference type="EMBL" id="TWF74784.1"/>
    </source>
</evidence>
<evidence type="ECO:0000256" key="1">
    <source>
        <dbReference type="SAM" id="MobiDB-lite"/>
    </source>
</evidence>
<evidence type="ECO:0000256" key="2">
    <source>
        <dbReference type="SAM" id="Phobius"/>
    </source>
</evidence>